<dbReference type="PANTHER" id="PTHR37423:SF2">
    <property type="entry name" value="MEMBRANE-BOUND LYTIC MUREIN TRANSGLYCOSYLASE C"/>
    <property type="match status" value="1"/>
</dbReference>
<evidence type="ECO:0000256" key="1">
    <source>
        <dbReference type="ARBA" id="ARBA00007734"/>
    </source>
</evidence>
<feature type="signal peptide" evidence="2">
    <location>
        <begin position="1"/>
        <end position="26"/>
    </location>
</feature>
<evidence type="ECO:0000313" key="5">
    <source>
        <dbReference type="Proteomes" id="UP001596106"/>
    </source>
</evidence>
<dbReference type="Proteomes" id="UP001596106">
    <property type="component" value="Unassembled WGS sequence"/>
</dbReference>
<keyword evidence="2" id="KW-0732">Signal</keyword>
<evidence type="ECO:0000256" key="2">
    <source>
        <dbReference type="SAM" id="SignalP"/>
    </source>
</evidence>
<keyword evidence="5" id="KW-1185">Reference proteome</keyword>
<name>A0ABW0IGD4_9BACT</name>
<dbReference type="CDD" id="cd16894">
    <property type="entry name" value="MltD-like"/>
    <property type="match status" value="1"/>
</dbReference>
<sequence length="414" mass="45761">MRHSGIFVAITLISFLSITASTAVLAQRNARSGSQKPPTRTIPVPKPAAVNFCGEPVPVETGAVAHNLSVALMRNISSQNHLLNFRRRAIAQYFPIIEPILRKYRIPEDFKYLAIVESGLQADAVSHKGALGYWQLMPETAGELGLKMNDKVDERKDLLKSTDAACRYLRILHRNLGSWTMVAAAYNGGIGRMQSHMKKQRETNYYFLSMNQETSDYLYKIVAVKEFFQFPGQYLTSNLMASAGNSYERERAEAIARGIIPAEEPEPVGFAIEPKESMALRIESASVDSLLGALSRPKAEPSVLYKGDVQAELLKPGKLAVGQTWQFRLTEAVQIGDQKLGKDDILYAVVDDIDQRLGQIFLRSTRLVSATGPQPYKVTLISMNPQTGLAGAPVPKADQLKPGGRTWLVGWKVL</sequence>
<evidence type="ECO:0000313" key="4">
    <source>
        <dbReference type="EMBL" id="MFC5411573.1"/>
    </source>
</evidence>
<dbReference type="RefSeq" id="WP_379848464.1">
    <property type="nucleotide sequence ID" value="NZ_JBHSMA010000007.1"/>
</dbReference>
<organism evidence="4 5">
    <name type="scientific">Larkinella bovis</name>
    <dbReference type="NCBI Taxonomy" id="683041"/>
    <lineage>
        <taxon>Bacteria</taxon>
        <taxon>Pseudomonadati</taxon>
        <taxon>Bacteroidota</taxon>
        <taxon>Cytophagia</taxon>
        <taxon>Cytophagales</taxon>
        <taxon>Spirosomataceae</taxon>
        <taxon>Larkinella</taxon>
    </lineage>
</organism>
<comment type="caution">
    <text evidence="4">The sequence shown here is derived from an EMBL/GenBank/DDBJ whole genome shotgun (WGS) entry which is preliminary data.</text>
</comment>
<feature type="chain" id="PRO_5047185902" evidence="2">
    <location>
        <begin position="27"/>
        <end position="414"/>
    </location>
</feature>
<dbReference type="InterPro" id="IPR023346">
    <property type="entry name" value="Lysozyme-like_dom_sf"/>
</dbReference>
<accession>A0ABW0IGD4</accession>
<dbReference type="EMBL" id="JBHSMA010000007">
    <property type="protein sequence ID" value="MFC5411573.1"/>
    <property type="molecule type" value="Genomic_DNA"/>
</dbReference>
<proteinExistence type="inferred from homology"/>
<feature type="domain" description="Transglycosylase SLT" evidence="3">
    <location>
        <begin position="105"/>
        <end position="204"/>
    </location>
</feature>
<evidence type="ECO:0000259" key="3">
    <source>
        <dbReference type="Pfam" id="PF01464"/>
    </source>
</evidence>
<comment type="similarity">
    <text evidence="1">Belongs to the transglycosylase Slt family.</text>
</comment>
<dbReference type="Gene3D" id="1.10.530.10">
    <property type="match status" value="1"/>
</dbReference>
<reference evidence="5" key="1">
    <citation type="journal article" date="2019" name="Int. J. Syst. Evol. Microbiol.">
        <title>The Global Catalogue of Microorganisms (GCM) 10K type strain sequencing project: providing services to taxonomists for standard genome sequencing and annotation.</title>
        <authorList>
            <consortium name="The Broad Institute Genomics Platform"/>
            <consortium name="The Broad Institute Genome Sequencing Center for Infectious Disease"/>
            <person name="Wu L."/>
            <person name="Ma J."/>
        </authorList>
    </citation>
    <scope>NUCLEOTIDE SEQUENCE [LARGE SCALE GENOMIC DNA]</scope>
    <source>
        <strain evidence="5">CCUG 55250</strain>
    </source>
</reference>
<gene>
    <name evidence="4" type="ORF">ACFPMF_19790</name>
</gene>
<dbReference type="Pfam" id="PF01464">
    <property type="entry name" value="SLT"/>
    <property type="match status" value="1"/>
</dbReference>
<dbReference type="InterPro" id="IPR008258">
    <property type="entry name" value="Transglycosylase_SLT_dom_1"/>
</dbReference>
<dbReference type="PANTHER" id="PTHR37423">
    <property type="entry name" value="SOLUBLE LYTIC MUREIN TRANSGLYCOSYLASE-RELATED"/>
    <property type="match status" value="1"/>
</dbReference>
<protein>
    <submittedName>
        <fullName evidence="4">Lytic transglycosylase domain-containing protein</fullName>
    </submittedName>
</protein>
<dbReference type="SUPFAM" id="SSF53955">
    <property type="entry name" value="Lysozyme-like"/>
    <property type="match status" value="1"/>
</dbReference>